<dbReference type="EMBL" id="JBBHJY010000010">
    <property type="protein sequence ID" value="MEJ6011712.1"/>
    <property type="molecule type" value="Genomic_DNA"/>
</dbReference>
<dbReference type="PANTHER" id="PTHR37811">
    <property type="entry name" value="BLL5343 PROTEIN"/>
    <property type="match status" value="1"/>
</dbReference>
<dbReference type="SUPFAM" id="SSF54909">
    <property type="entry name" value="Dimeric alpha+beta barrel"/>
    <property type="match status" value="1"/>
</dbReference>
<proteinExistence type="predicted"/>
<dbReference type="InterPro" id="IPR052936">
    <property type="entry name" value="Jasmonate_Hydroxylase-like"/>
</dbReference>
<reference evidence="2 3" key="1">
    <citation type="submission" date="2024-03" db="EMBL/GenBank/DDBJ databases">
        <authorList>
            <person name="Jo J.-H."/>
        </authorList>
    </citation>
    <scope>NUCLEOTIDE SEQUENCE [LARGE SCALE GENOMIC DNA]</scope>
    <source>
        <strain evidence="2 3">AS3R-12</strain>
    </source>
</reference>
<dbReference type="Pfam" id="PF03992">
    <property type="entry name" value="ABM"/>
    <property type="match status" value="1"/>
</dbReference>
<sequence length="103" mass="11412">MFITVFRNRKRAGFDAAAYEADAAHMIDLASAMAGFRSIKTFHADDGEVVTISEWDSEAHAKAWGRHPEHAVVQSRGRSDYYESYASISMNDPRVSSFGGHEG</sequence>
<dbReference type="EC" id="1.14.-.-" evidence="2"/>
<evidence type="ECO:0000313" key="3">
    <source>
        <dbReference type="Proteomes" id="UP001379235"/>
    </source>
</evidence>
<protein>
    <submittedName>
        <fullName evidence="2">Antibiotic biosynthesis monooxygenase</fullName>
        <ecNumber evidence="2">1.14.-.-</ecNumber>
    </submittedName>
</protein>
<dbReference type="GO" id="GO:0004497">
    <property type="term" value="F:monooxygenase activity"/>
    <property type="evidence" value="ECO:0007669"/>
    <property type="project" value="UniProtKB-KW"/>
</dbReference>
<comment type="caution">
    <text evidence="2">The sequence shown here is derived from an EMBL/GenBank/DDBJ whole genome shotgun (WGS) entry which is preliminary data.</text>
</comment>
<evidence type="ECO:0000259" key="1">
    <source>
        <dbReference type="PROSITE" id="PS51725"/>
    </source>
</evidence>
<name>A0ABU8SCM4_9SPHN</name>
<accession>A0ABU8SCM4</accession>
<evidence type="ECO:0000313" key="2">
    <source>
        <dbReference type="EMBL" id="MEJ6011712.1"/>
    </source>
</evidence>
<keyword evidence="2" id="KW-0560">Oxidoreductase</keyword>
<dbReference type="InterPro" id="IPR007138">
    <property type="entry name" value="ABM_dom"/>
</dbReference>
<dbReference type="Gene3D" id="3.30.70.100">
    <property type="match status" value="1"/>
</dbReference>
<dbReference type="Proteomes" id="UP001379235">
    <property type="component" value="Unassembled WGS sequence"/>
</dbReference>
<keyword evidence="2" id="KW-0503">Monooxygenase</keyword>
<organism evidence="2 3">
    <name type="scientific">Novosphingobium aquae</name>
    <dbReference type="NCBI Taxonomy" id="3133435"/>
    <lineage>
        <taxon>Bacteria</taxon>
        <taxon>Pseudomonadati</taxon>
        <taxon>Pseudomonadota</taxon>
        <taxon>Alphaproteobacteria</taxon>
        <taxon>Sphingomonadales</taxon>
        <taxon>Sphingomonadaceae</taxon>
        <taxon>Novosphingobium</taxon>
    </lineage>
</organism>
<keyword evidence="3" id="KW-1185">Reference proteome</keyword>
<feature type="domain" description="ABM" evidence="1">
    <location>
        <begin position="2"/>
        <end position="90"/>
    </location>
</feature>
<dbReference type="InterPro" id="IPR011008">
    <property type="entry name" value="Dimeric_a/b-barrel"/>
</dbReference>
<dbReference type="RefSeq" id="WP_339969212.1">
    <property type="nucleotide sequence ID" value="NZ_JBBHJY010000010.1"/>
</dbReference>
<dbReference type="PROSITE" id="PS51725">
    <property type="entry name" value="ABM"/>
    <property type="match status" value="1"/>
</dbReference>
<dbReference type="PANTHER" id="PTHR37811:SF2">
    <property type="entry name" value="ABM DOMAIN-CONTAINING PROTEIN"/>
    <property type="match status" value="1"/>
</dbReference>
<gene>
    <name evidence="2" type="ORF">WG900_17505</name>
</gene>